<dbReference type="Proteomes" id="UP000708208">
    <property type="component" value="Unassembled WGS sequence"/>
</dbReference>
<accession>A0A8J2NVC7</accession>
<reference evidence="4" key="1">
    <citation type="submission" date="2021-06" db="EMBL/GenBank/DDBJ databases">
        <authorList>
            <person name="Hodson N. C."/>
            <person name="Mongue J. A."/>
            <person name="Jaron S. K."/>
        </authorList>
    </citation>
    <scope>NUCLEOTIDE SEQUENCE</scope>
</reference>
<dbReference type="GO" id="GO:0006355">
    <property type="term" value="P:regulation of DNA-templated transcription"/>
    <property type="evidence" value="ECO:0007669"/>
    <property type="project" value="TreeGrafter"/>
</dbReference>
<sequence>MDLKLRCSASGCECTNFTAASSKCQLRTCDACNHSWITHLLEKLLTSRDDALSIFDVCSLALYGTQALPIRLKIVIERLLSTLSPDHIDKILRSFGWSPNDLARGYMIQDSRGVPLSRWLMLPREEEILILQQFLRFPMTRSLSFILLRDDFPNNHIINQSALDESTNHTPQASIVKSPKPSSTATTPVEITQNKAISSSSDSSSHEDVDPVDLSSKNSSITMEKITMNKKPSIVAQGNGSSNSTLKRQQQWTAIQPPATATQLVNPTTGKRRVQCSVCLKTFCDKGALKIHFSAVHLREMHKCTVVGCNMMFSSRRSRNRHSANPNPKLHSPHLRRKISPHDGRTCQAQPIHPIIFNPVAFNNTQQTTPMKESNNSNSSCYEDDDDDDHEEEEEYNNKIVDNKKDGARKRKLKNPVRLPSVTTDDYSGDDFCCYDDGTEINMSKTGSEDELMQDHLGRISKLPIFNEENDQDSKRVTKRENKTEEPKDFDEEDEEEYYDDGENGMRSNGSSPNSNGDNIPIDRENPRRCIACGKVFQNHFGVKTHYQNVHLKQLMHKCTVDGCNAAFPSKRSRDRHSANLNLHRKLLSTSDISQSPSPDIKSSSGQPQPPPTIFNPFFFNNSSGSANAPGVLLPTADLSNQPSPDFSKQSLLFNPYFFNWSSASSAVQSAATASAVVTTNNLQLPP</sequence>
<keyword evidence="5" id="KW-1185">Reference proteome</keyword>
<feature type="region of interest" description="Disordered" evidence="2">
    <location>
        <begin position="317"/>
        <end position="348"/>
    </location>
</feature>
<feature type="region of interest" description="Disordered" evidence="2">
    <location>
        <begin position="162"/>
        <end position="253"/>
    </location>
</feature>
<comment type="caution">
    <text evidence="4">The sequence shown here is derived from an EMBL/GenBank/DDBJ whole genome shotgun (WGS) entry which is preliminary data.</text>
</comment>
<dbReference type="OrthoDB" id="10070972at2759"/>
<dbReference type="InterPro" id="IPR013087">
    <property type="entry name" value="Znf_C2H2_type"/>
</dbReference>
<evidence type="ECO:0000256" key="2">
    <source>
        <dbReference type="SAM" id="MobiDB-lite"/>
    </source>
</evidence>
<evidence type="ECO:0000259" key="3">
    <source>
        <dbReference type="PROSITE" id="PS50157"/>
    </source>
</evidence>
<keyword evidence="1" id="KW-0862">Zinc</keyword>
<evidence type="ECO:0000256" key="1">
    <source>
        <dbReference type="PROSITE-ProRule" id="PRU00042"/>
    </source>
</evidence>
<feature type="non-terminal residue" evidence="4">
    <location>
        <position position="1"/>
    </location>
</feature>
<gene>
    <name evidence="4" type="ORF">AFUS01_LOCUS16653</name>
</gene>
<dbReference type="InterPro" id="IPR040436">
    <property type="entry name" value="Disconnected-like"/>
</dbReference>
<feature type="compositionally biased region" description="Basic and acidic residues" evidence="2">
    <location>
        <begin position="472"/>
        <end position="487"/>
    </location>
</feature>
<dbReference type="GO" id="GO:0005634">
    <property type="term" value="C:nucleus"/>
    <property type="evidence" value="ECO:0007669"/>
    <property type="project" value="TreeGrafter"/>
</dbReference>
<proteinExistence type="predicted"/>
<dbReference type="EMBL" id="CAJVCH010154047">
    <property type="protein sequence ID" value="CAG7727833.1"/>
    <property type="molecule type" value="Genomic_DNA"/>
</dbReference>
<feature type="region of interest" description="Disordered" evidence="2">
    <location>
        <begin position="366"/>
        <end position="403"/>
    </location>
</feature>
<feature type="domain" description="C2H2-type" evidence="3">
    <location>
        <begin position="274"/>
        <end position="302"/>
    </location>
</feature>
<feature type="compositionally biased region" description="Low complexity" evidence="2">
    <location>
        <begin position="589"/>
        <end position="605"/>
    </location>
</feature>
<evidence type="ECO:0000313" key="4">
    <source>
        <dbReference type="EMBL" id="CAG7727833.1"/>
    </source>
</evidence>
<feature type="region of interest" description="Disordered" evidence="2">
    <location>
        <begin position="588"/>
        <end position="617"/>
    </location>
</feature>
<feature type="compositionally biased region" description="Polar residues" evidence="2">
    <location>
        <begin position="236"/>
        <end position="253"/>
    </location>
</feature>
<dbReference type="PANTHER" id="PTHR15021:SF0">
    <property type="entry name" value="DISCO-RELATED, ISOFORM A-RELATED"/>
    <property type="match status" value="1"/>
</dbReference>
<dbReference type="PROSITE" id="PS50157">
    <property type="entry name" value="ZINC_FINGER_C2H2_2"/>
    <property type="match status" value="2"/>
</dbReference>
<feature type="compositionally biased region" description="Low complexity" evidence="2">
    <location>
        <begin position="508"/>
        <end position="520"/>
    </location>
</feature>
<feature type="compositionally biased region" description="Polar residues" evidence="2">
    <location>
        <begin position="162"/>
        <end position="197"/>
    </location>
</feature>
<feature type="region of interest" description="Disordered" evidence="2">
    <location>
        <begin position="463"/>
        <end position="523"/>
    </location>
</feature>
<keyword evidence="1" id="KW-0479">Metal-binding</keyword>
<feature type="compositionally biased region" description="Acidic residues" evidence="2">
    <location>
        <begin position="382"/>
        <end position="395"/>
    </location>
</feature>
<dbReference type="PROSITE" id="PS00028">
    <property type="entry name" value="ZINC_FINGER_C2H2_1"/>
    <property type="match status" value="2"/>
</dbReference>
<evidence type="ECO:0000313" key="5">
    <source>
        <dbReference type="Proteomes" id="UP000708208"/>
    </source>
</evidence>
<feature type="compositionally biased region" description="Polar residues" evidence="2">
    <location>
        <begin position="366"/>
        <end position="381"/>
    </location>
</feature>
<organism evidence="4 5">
    <name type="scientific">Allacma fusca</name>
    <dbReference type="NCBI Taxonomy" id="39272"/>
    <lineage>
        <taxon>Eukaryota</taxon>
        <taxon>Metazoa</taxon>
        <taxon>Ecdysozoa</taxon>
        <taxon>Arthropoda</taxon>
        <taxon>Hexapoda</taxon>
        <taxon>Collembola</taxon>
        <taxon>Symphypleona</taxon>
        <taxon>Sminthuridae</taxon>
        <taxon>Allacma</taxon>
    </lineage>
</organism>
<feature type="domain" description="C2H2-type" evidence="3">
    <location>
        <begin position="528"/>
        <end position="551"/>
    </location>
</feature>
<protein>
    <recommendedName>
        <fullName evidence="3">C2H2-type domain-containing protein</fullName>
    </recommendedName>
</protein>
<feature type="compositionally biased region" description="Acidic residues" evidence="2">
    <location>
        <begin position="488"/>
        <end position="503"/>
    </location>
</feature>
<dbReference type="SMART" id="SM00355">
    <property type="entry name" value="ZnF_C2H2"/>
    <property type="match status" value="4"/>
</dbReference>
<dbReference type="AlphaFoldDB" id="A0A8J2NVC7"/>
<keyword evidence="1" id="KW-0863">Zinc-finger</keyword>
<dbReference type="PANTHER" id="PTHR15021">
    <property type="entry name" value="DISCONNECTED-RELATED"/>
    <property type="match status" value="1"/>
</dbReference>
<dbReference type="GO" id="GO:0008270">
    <property type="term" value="F:zinc ion binding"/>
    <property type="evidence" value="ECO:0007669"/>
    <property type="project" value="UniProtKB-KW"/>
</dbReference>
<name>A0A8J2NVC7_9HEXA</name>